<evidence type="ECO:0000313" key="11">
    <source>
        <dbReference type="Proteomes" id="UP000325134"/>
    </source>
</evidence>
<dbReference type="GO" id="GO:0042840">
    <property type="term" value="P:D-glucuronate catabolic process"/>
    <property type="evidence" value="ECO:0007669"/>
    <property type="project" value="TreeGrafter"/>
</dbReference>
<keyword evidence="6 9" id="KW-0408">Iron</keyword>
<dbReference type="PANTHER" id="PTHR30387">
    <property type="entry name" value="MANNONATE DEHYDRATASE"/>
    <property type="match status" value="1"/>
</dbReference>
<dbReference type="GO" id="GO:0008927">
    <property type="term" value="F:mannonate dehydratase activity"/>
    <property type="evidence" value="ECO:0007669"/>
    <property type="project" value="UniProtKB-UniRule"/>
</dbReference>
<dbReference type="InterPro" id="IPR004628">
    <property type="entry name" value="Man_deHydtase"/>
</dbReference>
<comment type="function">
    <text evidence="2 9">Catalyzes the dehydration of D-mannonate.</text>
</comment>
<dbReference type="PIRSF" id="PIRSF016049">
    <property type="entry name" value="Man_dehyd"/>
    <property type="match status" value="1"/>
</dbReference>
<reference evidence="10 11" key="1">
    <citation type="submission" date="2016-11" db="EMBL/GenBank/DDBJ databases">
        <authorList>
            <person name="Varghese N."/>
            <person name="Submissions S."/>
        </authorList>
    </citation>
    <scope>NUCLEOTIDE SEQUENCE [LARGE SCALE GENOMIC DNA]</scope>
    <source>
        <strain evidence="10 11">DSM 29341</strain>
    </source>
</reference>
<evidence type="ECO:0000313" key="10">
    <source>
        <dbReference type="EMBL" id="SHF18324.1"/>
    </source>
</evidence>
<proteinExistence type="inferred from homology"/>
<sequence>MLSPMARPGGQDLIAARKVEIQAAGLTWDVVESLPVHEDIKRGSGDLAPLFAAYRQSLANLVAEGIITVCYNFMPVLDWTRTDLNVPGRGGGTRLRFSAARMAAFEICMLDRPEAEDTYPPEAIDAGKRWFARASDEDRAALLYAIMSGLPGAVSRYDLEGLHGVIASYDGLGHDDLRANYARFLAEVVPTATDLSLKLCVHPDDPPRDILGLPRIVSTRSDLEWILKTVDAPANGLTLCTGSLGAHPDNDLVAITAAFADRIHFVHLRNVAKSADGSFDESAHLDGDVDLVAVIAELLRAERRTGTDIPFRADHGHALFSDVGKSYQPGYSLFGRVRGLAELRGIVAALSSG</sequence>
<organism evidence="10 11">
    <name type="scientific">Ruegeria intermedia</name>
    <dbReference type="NCBI Taxonomy" id="996115"/>
    <lineage>
        <taxon>Bacteria</taxon>
        <taxon>Pseudomonadati</taxon>
        <taxon>Pseudomonadota</taxon>
        <taxon>Alphaproteobacteria</taxon>
        <taxon>Rhodobacterales</taxon>
        <taxon>Roseobacteraceae</taxon>
        <taxon>Ruegeria</taxon>
    </lineage>
</organism>
<dbReference type="EC" id="4.2.1.8" evidence="5 9"/>
<keyword evidence="7 9" id="KW-0464">Manganese</keyword>
<dbReference type="InterPro" id="IPR036237">
    <property type="entry name" value="Xyl_isomerase-like_sf"/>
</dbReference>
<name>A0A1M4ZJY2_9RHOB</name>
<dbReference type="EMBL" id="FQVK01000020">
    <property type="protein sequence ID" value="SHF18324.1"/>
    <property type="molecule type" value="Genomic_DNA"/>
</dbReference>
<evidence type="ECO:0000256" key="7">
    <source>
        <dbReference type="ARBA" id="ARBA00023211"/>
    </source>
</evidence>
<protein>
    <recommendedName>
        <fullName evidence="5 9">Mannonate dehydratase</fullName>
        <ecNumber evidence="5 9">4.2.1.8</ecNumber>
    </recommendedName>
    <alternativeName>
        <fullName evidence="9">D-mannonate hydro-lyase</fullName>
    </alternativeName>
</protein>
<evidence type="ECO:0000256" key="8">
    <source>
        <dbReference type="ARBA" id="ARBA00023239"/>
    </source>
</evidence>
<evidence type="ECO:0000256" key="5">
    <source>
        <dbReference type="ARBA" id="ARBA00012927"/>
    </source>
</evidence>
<dbReference type="GO" id="GO:0030145">
    <property type="term" value="F:manganese ion binding"/>
    <property type="evidence" value="ECO:0007669"/>
    <property type="project" value="TreeGrafter"/>
</dbReference>
<dbReference type="UniPathway" id="UPA00246"/>
<gene>
    <name evidence="9" type="primary">uxuA</name>
    <name evidence="10" type="ORF">SAMN05444279_12042</name>
</gene>
<evidence type="ECO:0000256" key="1">
    <source>
        <dbReference type="ARBA" id="ARBA00001794"/>
    </source>
</evidence>
<dbReference type="GO" id="GO:0008198">
    <property type="term" value="F:ferrous iron binding"/>
    <property type="evidence" value="ECO:0007669"/>
    <property type="project" value="TreeGrafter"/>
</dbReference>
<comment type="pathway">
    <text evidence="3 9">Carbohydrate metabolism; pentose and glucuronate interconversion.</text>
</comment>
<dbReference type="SUPFAM" id="SSF51658">
    <property type="entry name" value="Xylose isomerase-like"/>
    <property type="match status" value="1"/>
</dbReference>
<keyword evidence="11" id="KW-1185">Reference proteome</keyword>
<evidence type="ECO:0000256" key="9">
    <source>
        <dbReference type="HAMAP-Rule" id="MF_00106"/>
    </source>
</evidence>
<dbReference type="AlphaFoldDB" id="A0A1M4ZJY2"/>
<dbReference type="NCBIfam" id="TIGR00695">
    <property type="entry name" value="uxuA"/>
    <property type="match status" value="1"/>
</dbReference>
<comment type="cofactor">
    <cofactor evidence="9">
        <name>Fe(2+)</name>
        <dbReference type="ChEBI" id="CHEBI:29033"/>
    </cofactor>
    <cofactor evidence="9">
        <name>Mn(2+)</name>
        <dbReference type="ChEBI" id="CHEBI:29035"/>
    </cofactor>
</comment>
<evidence type="ECO:0000256" key="4">
    <source>
        <dbReference type="ARBA" id="ARBA00007389"/>
    </source>
</evidence>
<dbReference type="Gene3D" id="3.20.20.150">
    <property type="entry name" value="Divalent-metal-dependent TIM barrel enzymes"/>
    <property type="match status" value="1"/>
</dbReference>
<evidence type="ECO:0000256" key="2">
    <source>
        <dbReference type="ARBA" id="ARBA00002713"/>
    </source>
</evidence>
<dbReference type="PANTHER" id="PTHR30387:SF2">
    <property type="entry name" value="MANNONATE DEHYDRATASE"/>
    <property type="match status" value="1"/>
</dbReference>
<evidence type="ECO:0000256" key="3">
    <source>
        <dbReference type="ARBA" id="ARBA00004892"/>
    </source>
</evidence>
<evidence type="ECO:0000256" key="6">
    <source>
        <dbReference type="ARBA" id="ARBA00023004"/>
    </source>
</evidence>
<accession>A0A1M4ZJY2</accession>
<dbReference type="Proteomes" id="UP000325134">
    <property type="component" value="Unassembled WGS sequence"/>
</dbReference>
<dbReference type="Pfam" id="PF03786">
    <property type="entry name" value="UxuA"/>
    <property type="match status" value="1"/>
</dbReference>
<dbReference type="HAMAP" id="MF_00106">
    <property type="entry name" value="UxuA"/>
    <property type="match status" value="1"/>
</dbReference>
<keyword evidence="8 9" id="KW-0456">Lyase</keyword>
<comment type="catalytic activity">
    <reaction evidence="1 9">
        <text>D-mannonate = 2-dehydro-3-deoxy-D-gluconate + H2O</text>
        <dbReference type="Rhea" id="RHEA:20097"/>
        <dbReference type="ChEBI" id="CHEBI:15377"/>
        <dbReference type="ChEBI" id="CHEBI:17767"/>
        <dbReference type="ChEBI" id="CHEBI:57990"/>
        <dbReference type="EC" id="4.2.1.8"/>
    </reaction>
</comment>
<dbReference type="NCBIfam" id="NF003027">
    <property type="entry name" value="PRK03906.1"/>
    <property type="match status" value="1"/>
</dbReference>
<comment type="similarity">
    <text evidence="4 9">Belongs to the mannonate dehydratase family.</text>
</comment>